<dbReference type="Proteomes" id="UP000230821">
    <property type="component" value="Unassembled WGS sequence"/>
</dbReference>
<dbReference type="PANTHER" id="PTHR30560:SF3">
    <property type="entry name" value="TRIGGER FACTOR-LIKE PROTEIN TIG, CHLOROPLASTIC"/>
    <property type="match status" value="1"/>
</dbReference>
<reference evidence="12 13" key="1">
    <citation type="submission" date="2017-10" db="EMBL/GenBank/DDBJ databases">
        <title>Novel microbial diversity and functional potential in the marine mammal oral microbiome.</title>
        <authorList>
            <person name="Dudek N.K."/>
            <person name="Sun C.L."/>
            <person name="Burstein D."/>
            <person name="Kantor R.S."/>
            <person name="Aliaga Goltsman D.S."/>
            <person name="Bik E.M."/>
            <person name="Thomas B.C."/>
            <person name="Banfield J.F."/>
            <person name="Relman D.A."/>
        </authorList>
    </citation>
    <scope>NUCLEOTIDE SEQUENCE [LARGE SCALE GENOMIC DNA]</scope>
    <source>
        <strain evidence="12">DOLJORAL78_47_16</strain>
    </source>
</reference>
<dbReference type="GO" id="GO:0044183">
    <property type="term" value="F:protein folding chaperone"/>
    <property type="evidence" value="ECO:0007669"/>
    <property type="project" value="TreeGrafter"/>
</dbReference>
<dbReference type="NCBIfam" id="TIGR00115">
    <property type="entry name" value="tig"/>
    <property type="match status" value="1"/>
</dbReference>
<dbReference type="HAMAP" id="MF_00303">
    <property type="entry name" value="Trigger_factor_Tig"/>
    <property type="match status" value="1"/>
</dbReference>
<name>A0A2G6KEK8_9BACT</name>
<comment type="function">
    <text evidence="9">Involved in protein export. Acts as a chaperone by maintaining the newly synthesized protein in an open conformation. Functions as a peptidyl-prolyl cis-trans isomerase.</text>
</comment>
<evidence type="ECO:0000259" key="10">
    <source>
        <dbReference type="Pfam" id="PF05697"/>
    </source>
</evidence>
<gene>
    <name evidence="9 12" type="primary">tig</name>
    <name evidence="12" type="ORF">CSA56_09170</name>
</gene>
<comment type="caution">
    <text evidence="12">The sequence shown here is derived from an EMBL/GenBank/DDBJ whole genome shotgun (WGS) entry which is preliminary data.</text>
</comment>
<feature type="domain" description="Trigger factor ribosome-binding bacterial" evidence="10">
    <location>
        <begin position="1"/>
        <end position="147"/>
    </location>
</feature>
<dbReference type="EMBL" id="PDSK01000092">
    <property type="protein sequence ID" value="PIE34075.1"/>
    <property type="molecule type" value="Genomic_DNA"/>
</dbReference>
<protein>
    <recommendedName>
        <fullName evidence="4 9">Trigger factor</fullName>
        <shortName evidence="9">TF</shortName>
        <ecNumber evidence="3 9">5.2.1.8</ecNumber>
    </recommendedName>
    <alternativeName>
        <fullName evidence="8 9">PPIase</fullName>
    </alternativeName>
</protein>
<evidence type="ECO:0000256" key="2">
    <source>
        <dbReference type="ARBA" id="ARBA00005464"/>
    </source>
</evidence>
<dbReference type="GO" id="GO:0003755">
    <property type="term" value="F:peptidyl-prolyl cis-trans isomerase activity"/>
    <property type="evidence" value="ECO:0007669"/>
    <property type="project" value="UniProtKB-UniRule"/>
</dbReference>
<dbReference type="Pfam" id="PF05698">
    <property type="entry name" value="Trigger_C"/>
    <property type="match status" value="2"/>
</dbReference>
<dbReference type="GO" id="GO:0051301">
    <property type="term" value="P:cell division"/>
    <property type="evidence" value="ECO:0007669"/>
    <property type="project" value="UniProtKB-KW"/>
</dbReference>
<dbReference type="InterPro" id="IPR005215">
    <property type="entry name" value="Trig_fac"/>
</dbReference>
<dbReference type="EC" id="5.2.1.8" evidence="3 9"/>
<evidence type="ECO:0000256" key="8">
    <source>
        <dbReference type="ARBA" id="ARBA00029986"/>
    </source>
</evidence>
<dbReference type="GO" id="GO:0043335">
    <property type="term" value="P:protein unfolding"/>
    <property type="evidence" value="ECO:0007669"/>
    <property type="project" value="TreeGrafter"/>
</dbReference>
<proteinExistence type="inferred from homology"/>
<evidence type="ECO:0000256" key="4">
    <source>
        <dbReference type="ARBA" id="ARBA00016902"/>
    </source>
</evidence>
<keyword evidence="9" id="KW-0963">Cytoplasm</keyword>
<evidence type="ECO:0000256" key="7">
    <source>
        <dbReference type="ARBA" id="ARBA00023235"/>
    </source>
</evidence>
<evidence type="ECO:0000256" key="9">
    <source>
        <dbReference type="HAMAP-Rule" id="MF_00303"/>
    </source>
</evidence>
<dbReference type="InterPro" id="IPR027304">
    <property type="entry name" value="Trigger_fact/SurA_dom_sf"/>
</dbReference>
<evidence type="ECO:0000313" key="13">
    <source>
        <dbReference type="Proteomes" id="UP000230821"/>
    </source>
</evidence>
<dbReference type="AlphaFoldDB" id="A0A2G6KEK8"/>
<feature type="domain" description="Trigger factor C-terminal" evidence="11">
    <location>
        <begin position="264"/>
        <end position="312"/>
    </location>
</feature>
<dbReference type="Gene3D" id="1.10.3120.10">
    <property type="entry name" value="Trigger factor, C-terminal domain"/>
    <property type="match status" value="1"/>
</dbReference>
<dbReference type="Pfam" id="PF05697">
    <property type="entry name" value="Trigger_N"/>
    <property type="match status" value="1"/>
</dbReference>
<dbReference type="Gene3D" id="3.10.50.40">
    <property type="match status" value="1"/>
</dbReference>
<dbReference type="SUPFAM" id="SSF102735">
    <property type="entry name" value="Trigger factor ribosome-binding domain"/>
    <property type="match status" value="1"/>
</dbReference>
<accession>A0A2G6KEK8</accession>
<dbReference type="InterPro" id="IPR046357">
    <property type="entry name" value="PPIase_dom_sf"/>
</dbReference>
<keyword evidence="7 9" id="KW-0413">Isomerase</keyword>
<evidence type="ECO:0000256" key="3">
    <source>
        <dbReference type="ARBA" id="ARBA00013194"/>
    </source>
</evidence>
<dbReference type="PANTHER" id="PTHR30560">
    <property type="entry name" value="TRIGGER FACTOR CHAPERONE AND PEPTIDYL-PROLYL CIS/TRANS ISOMERASE"/>
    <property type="match status" value="1"/>
</dbReference>
<dbReference type="Gene3D" id="3.30.70.1050">
    <property type="entry name" value="Trigger factor ribosome-binding domain"/>
    <property type="match status" value="1"/>
</dbReference>
<evidence type="ECO:0000256" key="5">
    <source>
        <dbReference type="ARBA" id="ARBA00023110"/>
    </source>
</evidence>
<evidence type="ECO:0000259" key="11">
    <source>
        <dbReference type="Pfam" id="PF05698"/>
    </source>
</evidence>
<dbReference type="SUPFAM" id="SSF54534">
    <property type="entry name" value="FKBP-like"/>
    <property type="match status" value="1"/>
</dbReference>
<evidence type="ECO:0000256" key="6">
    <source>
        <dbReference type="ARBA" id="ARBA00023186"/>
    </source>
</evidence>
<dbReference type="InterPro" id="IPR008880">
    <property type="entry name" value="Trigger_fac_C"/>
</dbReference>
<dbReference type="PIRSF" id="PIRSF003095">
    <property type="entry name" value="Trigger_factor"/>
    <property type="match status" value="1"/>
</dbReference>
<dbReference type="GO" id="GO:0015031">
    <property type="term" value="P:protein transport"/>
    <property type="evidence" value="ECO:0007669"/>
    <property type="project" value="UniProtKB-UniRule"/>
</dbReference>
<dbReference type="InterPro" id="IPR008881">
    <property type="entry name" value="Trigger_fac_ribosome-bd_bac"/>
</dbReference>
<dbReference type="GO" id="GO:0051083">
    <property type="term" value="P:'de novo' cotranslational protein folding"/>
    <property type="evidence" value="ECO:0007669"/>
    <property type="project" value="TreeGrafter"/>
</dbReference>
<dbReference type="SUPFAM" id="SSF109998">
    <property type="entry name" value="Triger factor/SurA peptide-binding domain-like"/>
    <property type="match status" value="1"/>
</dbReference>
<comment type="domain">
    <text evidence="9">Consists of 3 domains; the N-terminus binds the ribosome, the middle domain has PPIase activity, while the C-terminus has intrinsic chaperone activity on its own.</text>
</comment>
<comment type="subcellular location">
    <subcellularLocation>
        <location evidence="9">Cytoplasm</location>
    </subcellularLocation>
    <text evidence="9">About half TF is bound to the ribosome near the polypeptide exit tunnel while the other half is free in the cytoplasm.</text>
</comment>
<keyword evidence="5 9" id="KW-0697">Rotamase</keyword>
<evidence type="ECO:0000256" key="1">
    <source>
        <dbReference type="ARBA" id="ARBA00000971"/>
    </source>
</evidence>
<organism evidence="12 13">
    <name type="scientific">candidate division KSB3 bacterium</name>
    <dbReference type="NCBI Taxonomy" id="2044937"/>
    <lineage>
        <taxon>Bacteria</taxon>
        <taxon>candidate division KSB3</taxon>
    </lineage>
</organism>
<comment type="catalytic activity">
    <reaction evidence="1 9">
        <text>[protein]-peptidylproline (omega=180) = [protein]-peptidylproline (omega=0)</text>
        <dbReference type="Rhea" id="RHEA:16237"/>
        <dbReference type="Rhea" id="RHEA-COMP:10747"/>
        <dbReference type="Rhea" id="RHEA-COMP:10748"/>
        <dbReference type="ChEBI" id="CHEBI:83833"/>
        <dbReference type="ChEBI" id="CHEBI:83834"/>
        <dbReference type="EC" id="5.2.1.8"/>
    </reaction>
</comment>
<dbReference type="GO" id="GO:0043022">
    <property type="term" value="F:ribosome binding"/>
    <property type="evidence" value="ECO:0007669"/>
    <property type="project" value="TreeGrafter"/>
</dbReference>
<keyword evidence="9" id="KW-0131">Cell cycle</keyword>
<dbReference type="InterPro" id="IPR037041">
    <property type="entry name" value="Trigger_fac_C_sf"/>
</dbReference>
<evidence type="ECO:0000313" key="12">
    <source>
        <dbReference type="EMBL" id="PIE34075.1"/>
    </source>
</evidence>
<dbReference type="InterPro" id="IPR036611">
    <property type="entry name" value="Trigger_fac_ribosome-bd_sf"/>
</dbReference>
<keyword evidence="6 9" id="KW-0143">Chaperone</keyword>
<feature type="domain" description="Trigger factor C-terminal" evidence="11">
    <location>
        <begin position="318"/>
        <end position="396"/>
    </location>
</feature>
<dbReference type="GO" id="GO:0005737">
    <property type="term" value="C:cytoplasm"/>
    <property type="evidence" value="ECO:0007669"/>
    <property type="project" value="UniProtKB-SubCell"/>
</dbReference>
<keyword evidence="9" id="KW-0132">Cell division</keyword>
<comment type="similarity">
    <text evidence="2 9">Belongs to the FKBP-type PPIase family. Tig subfamily.</text>
</comment>
<sequence length="405" mass="45708">MNVAVEELGACQKKLTIHVPVDEVNKQYQDVVRDIRKNVALPGFRKGKASISTIKRRFQKQIHDEVKEKLLETSFRDALIEKDIAPVGTPDIDVKSIKVVENAPVEYVAEVEFWQPFDVENYKEVEISKKNAPETSEEQIAETLEALQRQNAYHEPVEDGHVIVDNDSVTVNYQRSLDGVLYGEAVENVSFWLGVDQHFPELADHVFGKQKGDHVDFSVTYEEDAPNKNLAGKTLDFAVDIVNVEKVVLPELDDEFAKDLEEESLETLRQKIADNLKAQAERNLVVDAKNRLLMKIAEDYSFDIPPSLISSQKKATPDKEDEEIIKMLRAGAVLAKIQQKEGISVSDTEVDEAIATLSMQQRLPAATMKSFLASQPDGIERLRGDIRESKTLDFLYENAKVVEEE</sequence>